<dbReference type="InterPro" id="IPR036852">
    <property type="entry name" value="Peptidase_S8/S53_dom_sf"/>
</dbReference>
<keyword evidence="6" id="KW-0732">Signal</keyword>
<feature type="active site" description="Charge relay system" evidence="5">
    <location>
        <position position="216"/>
    </location>
</feature>
<dbReference type="GO" id="GO:0016787">
    <property type="term" value="F:hydrolase activity"/>
    <property type="evidence" value="ECO:0007669"/>
    <property type="project" value="UniProtKB-KW"/>
</dbReference>
<evidence type="ECO:0000313" key="10">
    <source>
        <dbReference type="Proteomes" id="UP001597260"/>
    </source>
</evidence>
<dbReference type="PROSITE" id="PS00136">
    <property type="entry name" value="SUBTILASE_ASP"/>
    <property type="match status" value="1"/>
</dbReference>
<dbReference type="PANTHER" id="PTHR43806">
    <property type="entry name" value="PEPTIDASE S8"/>
    <property type="match status" value="1"/>
</dbReference>
<dbReference type="InterPro" id="IPR023827">
    <property type="entry name" value="Peptidase_S8_Asp-AS"/>
</dbReference>
<evidence type="ECO:0000313" key="9">
    <source>
        <dbReference type="EMBL" id="MFD1320165.1"/>
    </source>
</evidence>
<evidence type="ECO:0000256" key="2">
    <source>
        <dbReference type="ARBA" id="ARBA00022670"/>
    </source>
</evidence>
<evidence type="ECO:0000256" key="3">
    <source>
        <dbReference type="ARBA" id="ARBA00022801"/>
    </source>
</evidence>
<feature type="active site" description="Charge relay system" evidence="5">
    <location>
        <position position="368"/>
    </location>
</feature>
<evidence type="ECO:0000256" key="5">
    <source>
        <dbReference type="PROSITE-ProRule" id="PRU01240"/>
    </source>
</evidence>
<reference evidence="10" key="1">
    <citation type="journal article" date="2019" name="Int. J. Syst. Evol. Microbiol.">
        <title>The Global Catalogue of Microorganisms (GCM) 10K type strain sequencing project: providing services to taxonomists for standard genome sequencing and annotation.</title>
        <authorList>
            <consortium name="The Broad Institute Genomics Platform"/>
            <consortium name="The Broad Institute Genome Sequencing Center for Infectious Disease"/>
            <person name="Wu L."/>
            <person name="Ma J."/>
        </authorList>
    </citation>
    <scope>NUCLEOTIDE SEQUENCE [LARGE SCALE GENOMIC DNA]</scope>
    <source>
        <strain evidence="10">JCM 31037</strain>
    </source>
</reference>
<sequence length="422" mass="42948">MITSGFHGRLRLAVSLVAALAAVLAPGQADPAPATSGTSGEILRAGGATAVPDSYIVVLRDSAVRPAAGASATSATVATVADRLSTGYGGTVARVYHAALTGFEVRMPEAAARRLAADPAVAYVEQNHVVTLPGKTTAGGALSGVQPNPPSWGLDRIDQRFLPLDQQYVYPNTGQGVRTYVIDTGIRRAHVDFGGSVTYGFDATDGSLPADDCNGHGTHLAGTVGGQLHGVAKDVQLIAVRVLDCLGTGTYGQVIAGVDWTTSNAVQPAVALMGIGGPANTALDNAVRNSINSGIIYVVPAGSSNSNACNYSPARVTQAITVAGTTPTDERMGPMNYGSCLDLFAPGQGITSTWHTSNTATNTLSGTSMAAAHVAGCVALVYSAHPDWPPGMVMNHVLVNATTGIVGNPGTGSPNRLLYCGE</sequence>
<name>A0ABW3Y9U6_9ACTN</name>
<dbReference type="RefSeq" id="WP_377566875.1">
    <property type="nucleotide sequence ID" value="NZ_JBHTMP010000003.1"/>
</dbReference>
<dbReference type="Pfam" id="PF00082">
    <property type="entry name" value="Peptidase_S8"/>
    <property type="match status" value="1"/>
</dbReference>
<keyword evidence="2 5" id="KW-0645">Protease</keyword>
<dbReference type="SUPFAM" id="SSF54897">
    <property type="entry name" value="Protease propeptides/inhibitors"/>
    <property type="match status" value="1"/>
</dbReference>
<dbReference type="EMBL" id="JBHTMP010000003">
    <property type="protein sequence ID" value="MFD1320165.1"/>
    <property type="molecule type" value="Genomic_DNA"/>
</dbReference>
<feature type="chain" id="PRO_5047305290" evidence="6">
    <location>
        <begin position="30"/>
        <end position="422"/>
    </location>
</feature>
<evidence type="ECO:0000256" key="6">
    <source>
        <dbReference type="SAM" id="SignalP"/>
    </source>
</evidence>
<feature type="domain" description="Peptidase S8/S53" evidence="7">
    <location>
        <begin position="175"/>
        <end position="403"/>
    </location>
</feature>
<comment type="similarity">
    <text evidence="1 5">Belongs to the peptidase S8 family.</text>
</comment>
<dbReference type="PANTHER" id="PTHR43806:SF11">
    <property type="entry name" value="CEREVISIN-RELATED"/>
    <property type="match status" value="1"/>
</dbReference>
<keyword evidence="10" id="KW-1185">Reference proteome</keyword>
<evidence type="ECO:0000256" key="1">
    <source>
        <dbReference type="ARBA" id="ARBA00011073"/>
    </source>
</evidence>
<dbReference type="EC" id="3.4.-.-" evidence="9"/>
<keyword evidence="3 5" id="KW-0378">Hydrolase</keyword>
<dbReference type="InterPro" id="IPR050131">
    <property type="entry name" value="Peptidase_S8_subtilisin-like"/>
</dbReference>
<dbReference type="Gene3D" id="3.30.70.80">
    <property type="entry name" value="Peptidase S8 propeptide/proteinase inhibitor I9"/>
    <property type="match status" value="1"/>
</dbReference>
<dbReference type="InterPro" id="IPR037045">
    <property type="entry name" value="S8pro/Inhibitor_I9_sf"/>
</dbReference>
<accession>A0ABW3Y9U6</accession>
<evidence type="ECO:0000259" key="8">
    <source>
        <dbReference type="Pfam" id="PF05922"/>
    </source>
</evidence>
<dbReference type="Pfam" id="PF05922">
    <property type="entry name" value="Inhibitor_I9"/>
    <property type="match status" value="1"/>
</dbReference>
<dbReference type="InterPro" id="IPR015500">
    <property type="entry name" value="Peptidase_S8_subtilisin-rel"/>
</dbReference>
<dbReference type="InterPro" id="IPR034193">
    <property type="entry name" value="PCSK9_ProteinaseK-like"/>
</dbReference>
<dbReference type="PROSITE" id="PS51892">
    <property type="entry name" value="SUBTILASE"/>
    <property type="match status" value="1"/>
</dbReference>
<dbReference type="PRINTS" id="PR00723">
    <property type="entry name" value="SUBTILISIN"/>
</dbReference>
<dbReference type="CDD" id="cd04077">
    <property type="entry name" value="Peptidases_S8_PCSK9_ProteinaseK_like"/>
    <property type="match status" value="1"/>
</dbReference>
<dbReference type="Gene3D" id="3.40.50.200">
    <property type="entry name" value="Peptidase S8/S53 domain"/>
    <property type="match status" value="1"/>
</dbReference>
<dbReference type="InterPro" id="IPR010259">
    <property type="entry name" value="S8pro/Inhibitor_I9"/>
</dbReference>
<keyword evidence="4 5" id="KW-0720">Serine protease</keyword>
<dbReference type="InterPro" id="IPR000209">
    <property type="entry name" value="Peptidase_S8/S53_dom"/>
</dbReference>
<dbReference type="SUPFAM" id="SSF52743">
    <property type="entry name" value="Subtilisin-like"/>
    <property type="match status" value="1"/>
</dbReference>
<comment type="caution">
    <text evidence="9">The sequence shown here is derived from an EMBL/GenBank/DDBJ whole genome shotgun (WGS) entry which is preliminary data.</text>
</comment>
<organism evidence="9 10">
    <name type="scientific">Micromonospora sonneratiae</name>
    <dbReference type="NCBI Taxonomy" id="1184706"/>
    <lineage>
        <taxon>Bacteria</taxon>
        <taxon>Bacillati</taxon>
        <taxon>Actinomycetota</taxon>
        <taxon>Actinomycetes</taxon>
        <taxon>Micromonosporales</taxon>
        <taxon>Micromonosporaceae</taxon>
        <taxon>Micromonospora</taxon>
    </lineage>
</organism>
<feature type="signal peptide" evidence="6">
    <location>
        <begin position="1"/>
        <end position="29"/>
    </location>
</feature>
<proteinExistence type="inferred from homology"/>
<evidence type="ECO:0000256" key="4">
    <source>
        <dbReference type="ARBA" id="ARBA00022825"/>
    </source>
</evidence>
<feature type="active site" description="Charge relay system" evidence="5">
    <location>
        <position position="183"/>
    </location>
</feature>
<gene>
    <name evidence="9" type="ORF">ACFQ4H_03575</name>
</gene>
<protein>
    <submittedName>
        <fullName evidence="9">S8 family peptidase</fullName>
        <ecNumber evidence="9">3.4.-.-</ecNumber>
    </submittedName>
</protein>
<evidence type="ECO:0000259" key="7">
    <source>
        <dbReference type="Pfam" id="PF00082"/>
    </source>
</evidence>
<dbReference type="Proteomes" id="UP001597260">
    <property type="component" value="Unassembled WGS sequence"/>
</dbReference>
<feature type="domain" description="Inhibitor I9" evidence="8">
    <location>
        <begin position="54"/>
        <end position="132"/>
    </location>
</feature>